<evidence type="ECO:0000256" key="13">
    <source>
        <dbReference type="RuleBase" id="RU362085"/>
    </source>
</evidence>
<dbReference type="InterPro" id="IPR036185">
    <property type="entry name" value="DNA_heli_DnaB-like_N_sf"/>
</dbReference>
<evidence type="ECO:0000313" key="17">
    <source>
        <dbReference type="Proteomes" id="UP000199058"/>
    </source>
</evidence>
<dbReference type="SUPFAM" id="SSF52540">
    <property type="entry name" value="P-loop containing nucleoside triphosphate hydrolases"/>
    <property type="match status" value="1"/>
</dbReference>
<keyword evidence="9" id="KW-0413">Isomerase</keyword>
<dbReference type="Gene3D" id="3.40.50.300">
    <property type="entry name" value="P-loop containing nucleotide triphosphate hydrolases"/>
    <property type="match status" value="1"/>
</dbReference>
<keyword evidence="8 13" id="KW-0238">DNA-binding</keyword>
<dbReference type="AlphaFoldDB" id="A0A1I1FGY1"/>
<keyword evidence="7 13" id="KW-0067">ATP-binding</keyword>
<gene>
    <name evidence="16" type="ORF">SAMN05660443_1008</name>
</gene>
<dbReference type="InterPro" id="IPR027417">
    <property type="entry name" value="P-loop_NTPase"/>
</dbReference>
<evidence type="ECO:0000256" key="10">
    <source>
        <dbReference type="ARBA" id="ARBA00044932"/>
    </source>
</evidence>
<evidence type="ECO:0000256" key="7">
    <source>
        <dbReference type="ARBA" id="ARBA00022840"/>
    </source>
</evidence>
<dbReference type="GO" id="GO:0043139">
    <property type="term" value="F:5'-3' DNA helicase activity"/>
    <property type="evidence" value="ECO:0007669"/>
    <property type="project" value="UniProtKB-EC"/>
</dbReference>
<dbReference type="CDD" id="cd00984">
    <property type="entry name" value="DnaB_C"/>
    <property type="match status" value="1"/>
</dbReference>
<protein>
    <recommendedName>
        <fullName evidence="12 13">Replicative DNA helicase</fullName>
        <ecNumber evidence="12 13">5.6.2.3</ecNumber>
    </recommendedName>
</protein>
<organism evidence="16 17">
    <name type="scientific">Marinospirillum celere</name>
    <dbReference type="NCBI Taxonomy" id="1122252"/>
    <lineage>
        <taxon>Bacteria</taxon>
        <taxon>Pseudomonadati</taxon>
        <taxon>Pseudomonadota</taxon>
        <taxon>Gammaproteobacteria</taxon>
        <taxon>Oceanospirillales</taxon>
        <taxon>Oceanospirillaceae</taxon>
        <taxon>Marinospirillum</taxon>
    </lineage>
</organism>
<keyword evidence="3 13" id="KW-0235">DNA replication</keyword>
<dbReference type="GO" id="GO:0006269">
    <property type="term" value="P:DNA replication, synthesis of primer"/>
    <property type="evidence" value="ECO:0007669"/>
    <property type="project" value="UniProtKB-UniRule"/>
</dbReference>
<keyword evidence="5 13" id="KW-0378">Hydrolase</keyword>
<keyword evidence="4 13" id="KW-0547">Nucleotide-binding</keyword>
<dbReference type="EMBL" id="FOLH01000002">
    <property type="protein sequence ID" value="SFB98667.1"/>
    <property type="molecule type" value="Genomic_DNA"/>
</dbReference>
<evidence type="ECO:0000256" key="2">
    <source>
        <dbReference type="ARBA" id="ARBA00022515"/>
    </source>
</evidence>
<feature type="region of interest" description="Disordered" evidence="14">
    <location>
        <begin position="1"/>
        <end position="22"/>
    </location>
</feature>
<evidence type="ECO:0000256" key="6">
    <source>
        <dbReference type="ARBA" id="ARBA00022806"/>
    </source>
</evidence>
<comment type="function">
    <text evidence="10 13">The main replicative DNA helicase, it participates in initiation and elongation during chromosome replication. Travels ahead of the DNA replisome, separating dsDNA into templates for DNA synthesis. A processive ATP-dependent 5'-3' DNA helicase it has DNA-dependent ATPase activity.</text>
</comment>
<dbReference type="GO" id="GO:0005829">
    <property type="term" value="C:cytosol"/>
    <property type="evidence" value="ECO:0007669"/>
    <property type="project" value="TreeGrafter"/>
</dbReference>
<comment type="catalytic activity">
    <reaction evidence="11 13">
        <text>ATP + H2O = ADP + phosphate + H(+)</text>
        <dbReference type="Rhea" id="RHEA:13065"/>
        <dbReference type="ChEBI" id="CHEBI:15377"/>
        <dbReference type="ChEBI" id="CHEBI:15378"/>
        <dbReference type="ChEBI" id="CHEBI:30616"/>
        <dbReference type="ChEBI" id="CHEBI:43474"/>
        <dbReference type="ChEBI" id="CHEBI:456216"/>
        <dbReference type="EC" id="5.6.2.3"/>
    </reaction>
</comment>
<evidence type="ECO:0000256" key="4">
    <source>
        <dbReference type="ARBA" id="ARBA00022741"/>
    </source>
</evidence>
<dbReference type="EC" id="5.6.2.3" evidence="12 13"/>
<dbReference type="PROSITE" id="PS51199">
    <property type="entry name" value="SF4_HELICASE"/>
    <property type="match status" value="1"/>
</dbReference>
<dbReference type="GO" id="GO:1990077">
    <property type="term" value="C:primosome complex"/>
    <property type="evidence" value="ECO:0007669"/>
    <property type="project" value="UniProtKB-UniRule"/>
</dbReference>
<dbReference type="FunFam" id="3.40.50.300:FF:000076">
    <property type="entry name" value="Replicative DNA helicase"/>
    <property type="match status" value="1"/>
</dbReference>
<dbReference type="Pfam" id="PF00772">
    <property type="entry name" value="DnaB"/>
    <property type="match status" value="1"/>
</dbReference>
<evidence type="ECO:0000256" key="1">
    <source>
        <dbReference type="ARBA" id="ARBA00008428"/>
    </source>
</evidence>
<evidence type="ECO:0000256" key="3">
    <source>
        <dbReference type="ARBA" id="ARBA00022705"/>
    </source>
</evidence>
<dbReference type="STRING" id="1122252.SAMN05660443_1008"/>
<keyword evidence="2 13" id="KW-0639">Primosome</keyword>
<evidence type="ECO:0000256" key="9">
    <source>
        <dbReference type="ARBA" id="ARBA00023235"/>
    </source>
</evidence>
<dbReference type="GO" id="GO:0042802">
    <property type="term" value="F:identical protein binding"/>
    <property type="evidence" value="ECO:0007669"/>
    <property type="project" value="UniProtKB-ARBA"/>
</dbReference>
<dbReference type="Pfam" id="PF03796">
    <property type="entry name" value="DnaB_C"/>
    <property type="match status" value="1"/>
</dbReference>
<dbReference type="PANTHER" id="PTHR30153:SF2">
    <property type="entry name" value="REPLICATIVE DNA HELICASE"/>
    <property type="match status" value="1"/>
</dbReference>
<evidence type="ECO:0000256" key="14">
    <source>
        <dbReference type="SAM" id="MobiDB-lite"/>
    </source>
</evidence>
<dbReference type="RefSeq" id="WP_091960154.1">
    <property type="nucleotide sequence ID" value="NZ_FOLH01000002.1"/>
</dbReference>
<evidence type="ECO:0000313" key="16">
    <source>
        <dbReference type="EMBL" id="SFB98667.1"/>
    </source>
</evidence>
<dbReference type="NCBIfam" id="NF004384">
    <property type="entry name" value="PRK05748.1"/>
    <property type="match status" value="1"/>
</dbReference>
<keyword evidence="17" id="KW-1185">Reference proteome</keyword>
<dbReference type="InterPro" id="IPR007694">
    <property type="entry name" value="DNA_helicase_DnaB-like_C"/>
</dbReference>
<dbReference type="FunFam" id="1.10.860.10:FF:000001">
    <property type="entry name" value="Replicative DNA helicase"/>
    <property type="match status" value="1"/>
</dbReference>
<keyword evidence="6 13" id="KW-0347">Helicase</keyword>
<dbReference type="OrthoDB" id="9773982at2"/>
<evidence type="ECO:0000256" key="5">
    <source>
        <dbReference type="ARBA" id="ARBA00022801"/>
    </source>
</evidence>
<evidence type="ECO:0000256" key="12">
    <source>
        <dbReference type="NCBIfam" id="TIGR00665"/>
    </source>
</evidence>
<dbReference type="SUPFAM" id="SSF48024">
    <property type="entry name" value="N-terminal domain of DnaB helicase"/>
    <property type="match status" value="1"/>
</dbReference>
<evidence type="ECO:0000256" key="8">
    <source>
        <dbReference type="ARBA" id="ARBA00023125"/>
    </source>
</evidence>
<proteinExistence type="inferred from homology"/>
<dbReference type="InterPro" id="IPR007692">
    <property type="entry name" value="DNA_helicase_DnaB"/>
</dbReference>
<dbReference type="NCBIfam" id="TIGR00665">
    <property type="entry name" value="DnaB"/>
    <property type="match status" value="1"/>
</dbReference>
<feature type="domain" description="SF4 helicase" evidence="15">
    <location>
        <begin position="189"/>
        <end position="457"/>
    </location>
</feature>
<dbReference type="PANTHER" id="PTHR30153">
    <property type="entry name" value="REPLICATIVE DNA HELICASE DNAB"/>
    <property type="match status" value="1"/>
</dbReference>
<sequence length="470" mass="52422">MSSPEASTDKETAQVKMPPHSREAEQSVLGGLLLDNASMDAVAELLVETDFYLKPHQLIFRVMRDLNEKLTPFDPLILSNSLKELGLLESIGGTAYLYELGRNTPSASNIRAYAEIVRDRSVRRRLIEAANRIAEAAFHPQGRNTDELLNEAEQQVFKIAEERPKFGGPQHITDIASNVVEMLETLDINSTGITGLPTGFTDLDEMTSGLQPADLVIVAGRPSMGKTTFAMNLVENAAVHTGKPVLVFSMEMPSSQLMMRIVSSLGRVEQNRLRTGNLEDEDWDRITSTVRLIKDTKLFIDDTPGLSPNDMRTRTRRLVREQDCNPALIMVDYLQLMRVPGNSENRTNEISEISRSLKALAKEFSCPVVALSQLNRGLEQRTNKRPIMSDLRESGAIEQDADVIAFVYRDEVYHPENPDNKGLAEIIIGKQRNGPVGSVHLLFTGHFTRFENLAPESLAQYREAGIIYSD</sequence>
<dbReference type="GO" id="GO:0003677">
    <property type="term" value="F:DNA binding"/>
    <property type="evidence" value="ECO:0007669"/>
    <property type="project" value="UniProtKB-UniRule"/>
</dbReference>
<comment type="similarity">
    <text evidence="1 13">Belongs to the helicase family. DnaB subfamily.</text>
</comment>
<dbReference type="Proteomes" id="UP000199058">
    <property type="component" value="Unassembled WGS sequence"/>
</dbReference>
<dbReference type="InterPro" id="IPR016136">
    <property type="entry name" value="DNA_helicase_N/primase_C"/>
</dbReference>
<name>A0A1I1FGY1_9GAMM</name>
<dbReference type="GO" id="GO:0016887">
    <property type="term" value="F:ATP hydrolysis activity"/>
    <property type="evidence" value="ECO:0007669"/>
    <property type="project" value="RHEA"/>
</dbReference>
<evidence type="ECO:0000259" key="15">
    <source>
        <dbReference type="PROSITE" id="PS51199"/>
    </source>
</evidence>
<dbReference type="Gene3D" id="1.10.860.10">
    <property type="entry name" value="DNAb Helicase, Chain A"/>
    <property type="match status" value="1"/>
</dbReference>
<evidence type="ECO:0000256" key="11">
    <source>
        <dbReference type="ARBA" id="ARBA00048954"/>
    </source>
</evidence>
<dbReference type="InterPro" id="IPR007693">
    <property type="entry name" value="DNA_helicase_DnaB-like_N"/>
</dbReference>
<dbReference type="GO" id="GO:0005524">
    <property type="term" value="F:ATP binding"/>
    <property type="evidence" value="ECO:0007669"/>
    <property type="project" value="UniProtKB-UniRule"/>
</dbReference>
<reference evidence="16 17" key="1">
    <citation type="submission" date="2016-10" db="EMBL/GenBank/DDBJ databases">
        <authorList>
            <person name="de Groot N.N."/>
        </authorList>
    </citation>
    <scope>NUCLEOTIDE SEQUENCE [LARGE SCALE GENOMIC DNA]</scope>
    <source>
        <strain evidence="16 17">DSM 18438</strain>
    </source>
</reference>
<accession>A0A1I1FGY1</accession>